<evidence type="ECO:0000313" key="7">
    <source>
        <dbReference type="Proteomes" id="UP000193944"/>
    </source>
</evidence>
<comment type="cofactor">
    <cofactor evidence="1">
        <name>Zn(2+)</name>
        <dbReference type="ChEBI" id="CHEBI:29105"/>
    </cofactor>
</comment>
<feature type="region of interest" description="Disordered" evidence="4">
    <location>
        <begin position="58"/>
        <end position="214"/>
    </location>
</feature>
<feature type="compositionally biased region" description="Acidic residues" evidence="4">
    <location>
        <begin position="116"/>
        <end position="143"/>
    </location>
</feature>
<reference evidence="6 7" key="2">
    <citation type="submission" date="2016-08" db="EMBL/GenBank/DDBJ databases">
        <title>Pervasive Adenine N6-methylation of Active Genes in Fungi.</title>
        <authorList>
            <consortium name="DOE Joint Genome Institute"/>
            <person name="Mondo S.J."/>
            <person name="Dannebaum R.O."/>
            <person name="Kuo R.C."/>
            <person name="Labutti K."/>
            <person name="Haridas S."/>
            <person name="Kuo A."/>
            <person name="Salamov A."/>
            <person name="Ahrendt S.R."/>
            <person name="Lipzen A."/>
            <person name="Sullivan W."/>
            <person name="Andreopoulos W.B."/>
            <person name="Clum A."/>
            <person name="Lindquist E."/>
            <person name="Daum C."/>
            <person name="Ramamoorthy G.K."/>
            <person name="Gryganskyi A."/>
            <person name="Culley D."/>
            <person name="Magnuson J.K."/>
            <person name="James T.Y."/>
            <person name="O'Malley M.A."/>
            <person name="Stajich J.E."/>
            <person name="Spatafora J.W."/>
            <person name="Visel A."/>
            <person name="Grigoriev I.V."/>
        </authorList>
    </citation>
    <scope>NUCLEOTIDE SEQUENCE [LARGE SCALE GENOMIC DNA]</scope>
    <source>
        <strain evidence="6 7">S4</strain>
    </source>
</reference>
<dbReference type="Proteomes" id="UP000193944">
    <property type="component" value="Unassembled WGS sequence"/>
</dbReference>
<dbReference type="EMBL" id="MCFG01000182">
    <property type="protein sequence ID" value="ORX79241.1"/>
    <property type="molecule type" value="Genomic_DNA"/>
</dbReference>
<dbReference type="GO" id="GO:0006508">
    <property type="term" value="P:proteolysis"/>
    <property type="evidence" value="ECO:0007669"/>
    <property type="project" value="InterPro"/>
</dbReference>
<feature type="compositionally biased region" description="Acidic residues" evidence="4">
    <location>
        <begin position="180"/>
        <end position="191"/>
    </location>
</feature>
<evidence type="ECO:0000256" key="3">
    <source>
        <dbReference type="PROSITE-ProRule" id="PRU01379"/>
    </source>
</evidence>
<feature type="compositionally biased region" description="Basic residues" evidence="4">
    <location>
        <begin position="58"/>
        <end position="67"/>
    </location>
</feature>
<proteinExistence type="inferred from homology"/>
<reference evidence="6 7" key="1">
    <citation type="submission" date="2016-08" db="EMBL/GenBank/DDBJ databases">
        <title>A Parts List for Fungal Cellulosomes Revealed by Comparative Genomics.</title>
        <authorList>
            <consortium name="DOE Joint Genome Institute"/>
            <person name="Haitjema C.H."/>
            <person name="Gilmore S.P."/>
            <person name="Henske J.K."/>
            <person name="Solomon K.V."/>
            <person name="De Groot R."/>
            <person name="Kuo A."/>
            <person name="Mondo S.J."/>
            <person name="Salamov A.A."/>
            <person name="Labutti K."/>
            <person name="Zhao Z."/>
            <person name="Chiniquy J."/>
            <person name="Barry K."/>
            <person name="Brewer H.M."/>
            <person name="Purvine S.O."/>
            <person name="Wright A.T."/>
            <person name="Boxma B."/>
            <person name="Van Alen T."/>
            <person name="Hackstein J.H."/>
            <person name="Baker S.E."/>
            <person name="Grigoriev I.V."/>
            <person name="O'Malley M.A."/>
        </authorList>
    </citation>
    <scope>NUCLEOTIDE SEQUENCE [LARGE SCALE GENOMIC DNA]</scope>
    <source>
        <strain evidence="6 7">S4</strain>
    </source>
</reference>
<name>A0A1Y1X0A4_9FUNG</name>
<feature type="domain" description="Peptidase M14" evidence="5">
    <location>
        <begin position="249"/>
        <end position="526"/>
    </location>
</feature>
<gene>
    <name evidence="6" type="ORF">BCR32DRAFT_269589</name>
</gene>
<dbReference type="SUPFAM" id="SSF53187">
    <property type="entry name" value="Zn-dependent exopeptidases"/>
    <property type="match status" value="1"/>
</dbReference>
<comment type="caution">
    <text evidence="6">The sequence shown here is derived from an EMBL/GenBank/DDBJ whole genome shotgun (WGS) entry which is preliminary data.</text>
</comment>
<evidence type="ECO:0000256" key="2">
    <source>
        <dbReference type="ARBA" id="ARBA00005988"/>
    </source>
</evidence>
<dbReference type="Gene3D" id="3.40.630.10">
    <property type="entry name" value="Zn peptidases"/>
    <property type="match status" value="1"/>
</dbReference>
<evidence type="ECO:0000256" key="4">
    <source>
        <dbReference type="SAM" id="MobiDB-lite"/>
    </source>
</evidence>
<evidence type="ECO:0000313" key="6">
    <source>
        <dbReference type="EMBL" id="ORX79241.1"/>
    </source>
</evidence>
<sequence>MTPNVMYKFNIINMTKAYSQFKSGMQPLQYSIKEKIWRRNGNYIEYYKNNYIRTKGKKKIISKKTNKNKNGEEKSTNKSNDNLQKNVTSNEKINILNETEVNYDNTNSVNKNSNENDIEDNNENVSENENENDDNDNDTDIEEEIKNIEKEIEDNEKNIENDNNEYSDNDNDVNNYDYDSSSEENDDDEDTNINNKNTMKISNNNNDSNNINKKNEKIEKKETIFYYSTLSFTAFTPYENDCVYFSYHYPYTYSDLKRYLNSLTKEIPQNIMYRQTLCKTIMGNSCDLLTITDFGNENKKTDKPYILLTGRVHPGESNSSFIMEGLIDFLVSSHPKAIFLRQNVIFKIVPMLNPDGVILGSQRCNLAGLDLNRQWSESKVSSENSPTIYWTKTLWNYIIDEKDGLGSKVLLYCDFHGHSRKKNIFLYGCELDKSEIFKDITEKTFPNQMNSLLNYFDIDSCKYVIEDYKKSTARVVGYQELKTYYSYTLECSFAGYENKLNKQEHYHPKHLKHIGATFIKSLYQFYNLFESKKKTSNNITSNTSLNNSNTISPISSSTDLLNENVNDTKTI</sequence>
<evidence type="ECO:0000256" key="1">
    <source>
        <dbReference type="ARBA" id="ARBA00001947"/>
    </source>
</evidence>
<comment type="similarity">
    <text evidence="2 3">Belongs to the peptidase M14 family.</text>
</comment>
<dbReference type="InterPro" id="IPR050821">
    <property type="entry name" value="Cytosolic_carboxypeptidase"/>
</dbReference>
<feature type="compositionally biased region" description="Basic and acidic residues" evidence="4">
    <location>
        <begin position="144"/>
        <end position="160"/>
    </location>
</feature>
<feature type="compositionally biased region" description="Low complexity" evidence="4">
    <location>
        <begin position="102"/>
        <end position="115"/>
    </location>
</feature>
<dbReference type="OrthoDB" id="10253041at2759"/>
<feature type="compositionally biased region" description="Polar residues" evidence="4">
    <location>
        <begin position="81"/>
        <end position="100"/>
    </location>
</feature>
<feature type="active site" description="Proton donor/acceptor" evidence="3">
    <location>
        <position position="490"/>
    </location>
</feature>
<organism evidence="6 7">
    <name type="scientific">Anaeromyces robustus</name>
    <dbReference type="NCBI Taxonomy" id="1754192"/>
    <lineage>
        <taxon>Eukaryota</taxon>
        <taxon>Fungi</taxon>
        <taxon>Fungi incertae sedis</taxon>
        <taxon>Chytridiomycota</taxon>
        <taxon>Chytridiomycota incertae sedis</taxon>
        <taxon>Neocallimastigomycetes</taxon>
        <taxon>Neocallimastigales</taxon>
        <taxon>Neocallimastigaceae</taxon>
        <taxon>Anaeromyces</taxon>
    </lineage>
</organism>
<dbReference type="PANTHER" id="PTHR12756:SF11">
    <property type="entry name" value="CYTOSOLIC CARBOXYPEPTIDASE 1"/>
    <property type="match status" value="1"/>
</dbReference>
<dbReference type="GO" id="GO:0004181">
    <property type="term" value="F:metallocarboxypeptidase activity"/>
    <property type="evidence" value="ECO:0007669"/>
    <property type="project" value="InterPro"/>
</dbReference>
<dbReference type="GO" id="GO:0008270">
    <property type="term" value="F:zinc ion binding"/>
    <property type="evidence" value="ECO:0007669"/>
    <property type="project" value="InterPro"/>
</dbReference>
<feature type="compositionally biased region" description="Acidic residues" evidence="4">
    <location>
        <begin position="162"/>
        <end position="171"/>
    </location>
</feature>
<dbReference type="PANTHER" id="PTHR12756">
    <property type="entry name" value="CYTOSOLIC CARBOXYPEPTIDASE"/>
    <property type="match status" value="1"/>
</dbReference>
<keyword evidence="7" id="KW-1185">Reference proteome</keyword>
<dbReference type="AlphaFoldDB" id="A0A1Y1X0A4"/>
<feature type="compositionally biased region" description="Low complexity" evidence="4">
    <location>
        <begin position="192"/>
        <end position="212"/>
    </location>
</feature>
<accession>A0A1Y1X0A4</accession>
<dbReference type="InterPro" id="IPR000834">
    <property type="entry name" value="Peptidase_M14"/>
</dbReference>
<dbReference type="STRING" id="1754192.A0A1Y1X0A4"/>
<evidence type="ECO:0000259" key="5">
    <source>
        <dbReference type="PROSITE" id="PS52035"/>
    </source>
</evidence>
<dbReference type="PROSITE" id="PS52035">
    <property type="entry name" value="PEPTIDASE_M14"/>
    <property type="match status" value="1"/>
</dbReference>
<protein>
    <submittedName>
        <fullName evidence="6">Zn-dependent exopeptidase</fullName>
    </submittedName>
</protein>